<protein>
    <submittedName>
        <fullName evidence="1">Uncharacterized protein</fullName>
    </submittedName>
</protein>
<dbReference type="EMBL" id="CM041537">
    <property type="protein sequence ID" value="KAI3369412.1"/>
    <property type="molecule type" value="Genomic_DNA"/>
</dbReference>
<reference evidence="1" key="1">
    <citation type="submission" date="2022-04" db="EMBL/GenBank/DDBJ databases">
        <title>Jade perch genome.</title>
        <authorList>
            <person name="Chao B."/>
        </authorList>
    </citation>
    <scope>NUCLEOTIDE SEQUENCE</scope>
    <source>
        <strain evidence="1">CB-2022</strain>
    </source>
</reference>
<gene>
    <name evidence="1" type="ORF">L3Q82_007639</name>
</gene>
<name>A0ACB8WQ54_9TELE</name>
<dbReference type="Proteomes" id="UP000831701">
    <property type="component" value="Chromosome 7"/>
</dbReference>
<evidence type="ECO:0000313" key="2">
    <source>
        <dbReference type="Proteomes" id="UP000831701"/>
    </source>
</evidence>
<comment type="caution">
    <text evidence="1">The sequence shown here is derived from an EMBL/GenBank/DDBJ whole genome shotgun (WGS) entry which is preliminary data.</text>
</comment>
<keyword evidence="2" id="KW-1185">Reference proteome</keyword>
<organism evidence="1 2">
    <name type="scientific">Scortum barcoo</name>
    <name type="common">barcoo grunter</name>
    <dbReference type="NCBI Taxonomy" id="214431"/>
    <lineage>
        <taxon>Eukaryota</taxon>
        <taxon>Metazoa</taxon>
        <taxon>Chordata</taxon>
        <taxon>Craniata</taxon>
        <taxon>Vertebrata</taxon>
        <taxon>Euteleostomi</taxon>
        <taxon>Actinopterygii</taxon>
        <taxon>Neopterygii</taxon>
        <taxon>Teleostei</taxon>
        <taxon>Neoteleostei</taxon>
        <taxon>Acanthomorphata</taxon>
        <taxon>Eupercaria</taxon>
        <taxon>Centrarchiformes</taxon>
        <taxon>Terapontoidei</taxon>
        <taxon>Terapontidae</taxon>
        <taxon>Scortum</taxon>
    </lineage>
</organism>
<evidence type="ECO:0000313" key="1">
    <source>
        <dbReference type="EMBL" id="KAI3369412.1"/>
    </source>
</evidence>
<sequence>MSGDAEMECFGAAAIYLRKPEKERIEAQNTPFDAKTAYFVAEPAEMYLKGKLIKREGGKATVETLCGKTYSGLFCVTVNPYKWLPVYDSMVVAGYRGKKRIEAPPHIFSISDNAYQFMLQDRENQSILITGESGAGKTVNTKRVIQYFATIAVSGKKEQVPGKMQGSLEDQIIAANPLLEAYGNAKTVRNDNSSRFGKFIRIHFGSTGKLASADIETYLLEKSRVTFQLSAERSYHIFYQLMTGHKPELIEALLITTNPYDYPMISQGEITVKSINDVEEFIATDTAIDILGFSGEEKMSMYKLTGAVMHHGALKFKQKQREEQAEPDGTEVADKISYLMGLNSADLLKALCYPRVKVGNEFVTKGQTVPQVNNAVMALCKSVYEKMFLWMVVRINEMLDTKQPRQFFIGVLDIAGFEIFDFNSLEQLCINFTNEKLQQFFNHHMFVLEQEEYKKEGIEWEFIDFGMDLAACIELIEKPMGIFSILEEECMFPKATDVTFKNKLYDQHLGKSKSFEKPKPAKGKAEAHFSLVHYAGTVDYNINGWLDKNKDPLNDSVVQLYQKSSVKLLAFLYASHASAEGLMENFLVIHQLRCNGVLEGIRICRKGFPSRILYGDFKQRYKVLNASVIPEGQFIDNKKASEKLLGSIDVDQTQYKFGHTKVFFKAGLLGVLEEMRDEKLAELVTMTQALCRGFLMRREFVKMMERRDAIFTIQYNVRSFMNVKHWPWMKLYFKIKPLLKSAETEKEMAQMKEDFEKTKVELTKALTKKKELEEKMVSLLQEKNDLLLQVQSESENLSDAEERCEGLIKAKIQLEAKLKETTERLEDEEEMNAELTAKKRKLEDECSELKKDIDDLELTLAKVEKEKHATENKVKNLTEEMSSQDETIAKLTKEKKALQEAHQQTLDDLQAEEDKVNTLTKAKTKLEQQVDDLEGSLEQEKKLRMDLERAKRKLEGDLKLAQESIMDLENDKQQSEEKLKKKDFEVSQLLSKIEDEQSLGIQLQKKIKELQARIEELEEEIEAERAARAKVEKQRADLSRELEEISERLEEAGGATAAQIEMNKKREAEFQKLRRDLEESTLQHEATAAALRKKQADSVAELGEQIDNLQRVKQKLEKEKSEYKMEIDDLSSNMESFAKSKSNLEKLCRTLEDQLSELKSKNDENVRQLNDMSAQKARLQTENGECTRQLEEREALVSQLTRGKQAYTQQIEELKRHIEEEVKAKNALAHAVQSARHDCDLLREQFEEEQEAKAELQRAMSKANSEVAQWRSKYETDAIQRTEELEESKKKLAQRLQDAEESIEAVNAKCASLEKTKQRLQGEVEDLMIDVERANALAANLDKKQRNFDKVLAEWKQKYEESQAELEGAQKEARSLSTEMFKLKNSYEEALDHLETLKRENKNLQQEISDLSEQLGETGKTIHELEKGKKTVESEKTEIQTALEEAEATLEHEESKILRVQLELTQVKSEIDRKLAEKDEEIEQIKRNSQRVIDSMQSTLDAEVRSRNDALRVKKKMEGDLNEMEIQLSHANRQAAEAQKQLRNVQGQLKDAQLHLDEAIRGQDDMKEQVAMVERRNNLMLAEIEELRAALEQTERSRKVAEQELVDASERVGLLHSQNTSLINTKKKLEADLVQIQGEVEDAVQEARNAEEKAKKAITDAAMMAEELKKEQDTSAHLERMKKNLEVRELEAEIEAEQRRGADAIKGVRKYERRVKELTYQTEEDKKNVARLQDLVDKLQLKVKAYKRQAEEAEEQANTHLSRYRKVQHEMEEAQERADIAESQVNKLRAKSREIGKGPHPGARPGVGGSQASAWWPVSLPTGTRPGSARNGDVGPPSSRLTTRRGRSMRGQCNVVWVAVVAGGLDGPIPGPKLWQ</sequence>
<proteinExistence type="predicted"/>
<accession>A0ACB8WQ54</accession>